<sequence>MEEGVTYADLRFPPTPDLGQQASCAHGLWSVEESPSYGQQTMRGRCQFCPTGWLWDAGHCYYFSSAKKTWDQSREDCCSRGAQLVTIRANTTLAFLVRTANTEAFHVGLKRDSSRSDWKWLDGTALQGLFPIQRSTSSFLACGRLSGSGLSGGWCNEALGWVCEQNAATLQWLRSSSPAFLWGNTTYTCVGP</sequence>
<evidence type="ECO:0000313" key="5">
    <source>
        <dbReference type="EMBL" id="PKU38560.1"/>
    </source>
</evidence>
<dbReference type="PANTHER" id="PTHR46746:SF9">
    <property type="entry name" value="CD209 ANTIGEN-LIKE PROTEIN C-LIKE"/>
    <property type="match status" value="1"/>
</dbReference>
<dbReference type="PANTHER" id="PTHR46746">
    <property type="entry name" value="KILLER CELL LECTIN-LIKE RECEPTOR SUBFAMILY F MEMBER 2"/>
    <property type="match status" value="1"/>
</dbReference>
<dbReference type="InterPro" id="IPR016186">
    <property type="entry name" value="C-type_lectin-like/link_sf"/>
</dbReference>
<evidence type="ECO:0000256" key="3">
    <source>
        <dbReference type="ARBA" id="ARBA00023157"/>
    </source>
</evidence>
<evidence type="ECO:0000256" key="1">
    <source>
        <dbReference type="ARBA" id="ARBA00004167"/>
    </source>
</evidence>
<dbReference type="EMBL" id="KZ506713">
    <property type="protein sequence ID" value="PKU38560.1"/>
    <property type="molecule type" value="Genomic_DNA"/>
</dbReference>
<reference evidence="6" key="1">
    <citation type="submission" date="2017-11" db="EMBL/GenBank/DDBJ databases">
        <authorList>
            <person name="Lima N.C."/>
            <person name="Parody-Merino A.M."/>
            <person name="Battley P.F."/>
            <person name="Fidler A.E."/>
            <person name="Prosdocimi F."/>
        </authorList>
    </citation>
    <scope>NUCLEOTIDE SEQUENCE [LARGE SCALE GENOMIC DNA]</scope>
</reference>
<dbReference type="SUPFAM" id="SSF56436">
    <property type="entry name" value="C-type lectin-like"/>
    <property type="match status" value="1"/>
</dbReference>
<keyword evidence="6" id="KW-1185">Reference proteome</keyword>
<dbReference type="Gene3D" id="3.10.100.10">
    <property type="entry name" value="Mannose-Binding Protein A, subunit A"/>
    <property type="match status" value="1"/>
</dbReference>
<dbReference type="AlphaFoldDB" id="A0A2I0TXL8"/>
<keyword evidence="3" id="KW-1015">Disulfide bond</keyword>
<keyword evidence="5" id="KW-0675">Receptor</keyword>
<dbReference type="InterPro" id="IPR033992">
    <property type="entry name" value="NKR-like_CTLD"/>
</dbReference>
<dbReference type="Pfam" id="PF00059">
    <property type="entry name" value="Lectin_C"/>
    <property type="match status" value="1"/>
</dbReference>
<dbReference type="InterPro" id="IPR051379">
    <property type="entry name" value="C-type_Lectin_Receptor_IMM"/>
</dbReference>
<gene>
    <name evidence="5" type="ORF">llap_11142</name>
</gene>
<dbReference type="CDD" id="cd03593">
    <property type="entry name" value="CLECT_NK_receptors_like"/>
    <property type="match status" value="1"/>
</dbReference>
<evidence type="ECO:0000256" key="2">
    <source>
        <dbReference type="ARBA" id="ARBA00022734"/>
    </source>
</evidence>
<dbReference type="SMART" id="SM00034">
    <property type="entry name" value="CLECT"/>
    <property type="match status" value="1"/>
</dbReference>
<name>A0A2I0TXL8_LIMLA</name>
<protein>
    <submittedName>
        <fullName evidence="5">Killer cell lectin-like receptor subfamily g member 1</fullName>
    </submittedName>
</protein>
<dbReference type="OrthoDB" id="2142683at2759"/>
<dbReference type="GO" id="GO:0030246">
    <property type="term" value="F:carbohydrate binding"/>
    <property type="evidence" value="ECO:0007669"/>
    <property type="project" value="UniProtKB-KW"/>
</dbReference>
<dbReference type="GO" id="GO:0016020">
    <property type="term" value="C:membrane"/>
    <property type="evidence" value="ECO:0007669"/>
    <property type="project" value="UniProtKB-SubCell"/>
</dbReference>
<feature type="domain" description="C-type lectin" evidence="4">
    <location>
        <begin position="56"/>
        <end position="164"/>
    </location>
</feature>
<evidence type="ECO:0000313" key="6">
    <source>
        <dbReference type="Proteomes" id="UP000233556"/>
    </source>
</evidence>
<evidence type="ECO:0000259" key="4">
    <source>
        <dbReference type="PROSITE" id="PS50041"/>
    </source>
</evidence>
<proteinExistence type="predicted"/>
<dbReference type="PROSITE" id="PS50041">
    <property type="entry name" value="C_TYPE_LECTIN_2"/>
    <property type="match status" value="1"/>
</dbReference>
<dbReference type="InterPro" id="IPR001304">
    <property type="entry name" value="C-type_lectin-like"/>
</dbReference>
<keyword evidence="2 5" id="KW-0430">Lectin</keyword>
<organism evidence="5 6">
    <name type="scientific">Limosa lapponica baueri</name>
    <dbReference type="NCBI Taxonomy" id="1758121"/>
    <lineage>
        <taxon>Eukaryota</taxon>
        <taxon>Metazoa</taxon>
        <taxon>Chordata</taxon>
        <taxon>Craniata</taxon>
        <taxon>Vertebrata</taxon>
        <taxon>Euteleostomi</taxon>
        <taxon>Archelosauria</taxon>
        <taxon>Archosauria</taxon>
        <taxon>Dinosauria</taxon>
        <taxon>Saurischia</taxon>
        <taxon>Theropoda</taxon>
        <taxon>Coelurosauria</taxon>
        <taxon>Aves</taxon>
        <taxon>Neognathae</taxon>
        <taxon>Neoaves</taxon>
        <taxon>Charadriiformes</taxon>
        <taxon>Scolopacidae</taxon>
        <taxon>Limosa</taxon>
    </lineage>
</organism>
<dbReference type="Proteomes" id="UP000233556">
    <property type="component" value="Unassembled WGS sequence"/>
</dbReference>
<reference evidence="6" key="2">
    <citation type="submission" date="2017-12" db="EMBL/GenBank/DDBJ databases">
        <title>Genome sequence of the Bar-tailed Godwit (Limosa lapponica baueri).</title>
        <authorList>
            <person name="Lima N.C.B."/>
            <person name="Parody-Merino A.M."/>
            <person name="Battley P.F."/>
            <person name="Fidler A.E."/>
            <person name="Prosdocimi F."/>
        </authorList>
    </citation>
    <scope>NUCLEOTIDE SEQUENCE [LARGE SCALE GENOMIC DNA]</scope>
</reference>
<comment type="subcellular location">
    <subcellularLocation>
        <location evidence="1">Membrane</location>
        <topology evidence="1">Single-pass membrane protein</topology>
    </subcellularLocation>
</comment>
<dbReference type="InterPro" id="IPR016187">
    <property type="entry name" value="CTDL_fold"/>
</dbReference>
<accession>A0A2I0TXL8</accession>